<evidence type="ECO:0000256" key="4">
    <source>
        <dbReference type="ARBA" id="ARBA00012173"/>
    </source>
</evidence>
<dbReference type="InterPro" id="IPR036188">
    <property type="entry name" value="FAD/NAD-bd_sf"/>
</dbReference>
<evidence type="ECO:0000256" key="11">
    <source>
        <dbReference type="ARBA" id="ARBA00048305"/>
    </source>
</evidence>
<evidence type="ECO:0000256" key="3">
    <source>
        <dbReference type="ARBA" id="ARBA00008562"/>
    </source>
</evidence>
<keyword evidence="7" id="KW-0662">Pyridine nucleotide biosynthesis</keyword>
<evidence type="ECO:0000256" key="9">
    <source>
        <dbReference type="ARBA" id="ARBA00023002"/>
    </source>
</evidence>
<comment type="catalytic activity">
    <reaction evidence="11">
        <text>L-aspartate + O2 = iminosuccinate + H2O2</text>
        <dbReference type="Rhea" id="RHEA:25876"/>
        <dbReference type="ChEBI" id="CHEBI:15379"/>
        <dbReference type="ChEBI" id="CHEBI:16240"/>
        <dbReference type="ChEBI" id="CHEBI:29991"/>
        <dbReference type="ChEBI" id="CHEBI:77875"/>
        <dbReference type="EC" id="1.4.3.16"/>
    </reaction>
    <physiologicalReaction direction="left-to-right" evidence="11">
        <dbReference type="Rhea" id="RHEA:25877"/>
    </physiologicalReaction>
</comment>
<dbReference type="Gene3D" id="1.20.58.100">
    <property type="entry name" value="Fumarate reductase/succinate dehydrogenase flavoprotein-like, C-terminal domain"/>
    <property type="match status" value="1"/>
</dbReference>
<keyword evidence="8" id="KW-0274">FAD</keyword>
<proteinExistence type="inferred from homology"/>
<comment type="pathway">
    <text evidence="2">Cofactor biosynthesis; NAD(+) biosynthesis; iminoaspartate from L-aspartate (oxidase route): step 1/1.</text>
</comment>
<evidence type="ECO:0000256" key="8">
    <source>
        <dbReference type="ARBA" id="ARBA00022827"/>
    </source>
</evidence>
<dbReference type="InterPro" id="IPR027477">
    <property type="entry name" value="Succ_DH/fumarate_Rdtase_cat_sf"/>
</dbReference>
<organism evidence="14 15">
    <name type="scientific">Proteiniclasticum ruminis</name>
    <dbReference type="NCBI Taxonomy" id="398199"/>
    <lineage>
        <taxon>Bacteria</taxon>
        <taxon>Bacillati</taxon>
        <taxon>Bacillota</taxon>
        <taxon>Clostridia</taxon>
        <taxon>Eubacteriales</taxon>
        <taxon>Clostridiaceae</taxon>
        <taxon>Proteiniclasticum</taxon>
    </lineage>
</organism>
<dbReference type="EC" id="1.4.3.16" evidence="4"/>
<evidence type="ECO:0000313" key="15">
    <source>
        <dbReference type="Proteomes" id="UP000181899"/>
    </source>
</evidence>
<dbReference type="InterPro" id="IPR003953">
    <property type="entry name" value="FAD-dep_OxRdtase_2_FAD-bd"/>
</dbReference>
<gene>
    <name evidence="14" type="ORF">SAMN04488695_10574</name>
</gene>
<evidence type="ECO:0000256" key="10">
    <source>
        <dbReference type="ARBA" id="ARBA00030386"/>
    </source>
</evidence>
<evidence type="ECO:0000256" key="5">
    <source>
        <dbReference type="ARBA" id="ARBA00021901"/>
    </source>
</evidence>
<accession>A0A1I5BUS6</accession>
<sequence length="548" mass="60509">MERSQMEETDVLVIGSGIAGLSAALYSAMDGAKVTLATAVHLFSGSTFFPGTWGFGLVGPENEEDEEEFIKTILSLGKGVALQKLVRTFVENVNASVDELEAMGLTLLKPSSEKEGEKEYIPCFDHKHRRWRGLTKKNLLDVMPGLLENYGVHIRPFHKALELTKENGRISGAFFIKEGKKLVHIRAKAVVLATGGLSGLYKYRLTTDDVTGTGVGMALRAGAKTVNLEFLQKMIGFVTPGPKTVHNEKTFEASKFYTASGEDLLKKRLPQGIAKEEVLKLRALHGPFSTETDSKYLDLALHEELQESGKKGVLLRYDAEKVKGQGEFVKTYFDWLKEEKGVSMEEDIYVAPYMHASNGGLLIDEKARTSLEGLYAAGECTGGMHGADRVGGLSSANGIVFGKIAGIEAAAYSRKIQDKNEKQEDLQNLKVSSETGRKDLQDALYTYGFLGVTEESIEKAEKVLDMITFTTEEPCGLKDLEDAYSLMNEKTAAAVLLESIRERKESRGSFYRKDYESNRSGFDRPLVGTFREGKPRASFYNEGEVTSW</sequence>
<comment type="similarity">
    <text evidence="3">Belongs to the FAD-dependent oxidoreductase 2 family. NadB subfamily.</text>
</comment>
<dbReference type="Pfam" id="PF02910">
    <property type="entry name" value="Succ_DH_flav_C"/>
    <property type="match status" value="1"/>
</dbReference>
<dbReference type="RefSeq" id="WP_074912034.1">
    <property type="nucleotide sequence ID" value="NZ_FOVK01000005.1"/>
</dbReference>
<dbReference type="GO" id="GO:0033765">
    <property type="term" value="F:steroid dehydrogenase activity, acting on the CH-CH group of donors"/>
    <property type="evidence" value="ECO:0007669"/>
    <property type="project" value="UniProtKB-ARBA"/>
</dbReference>
<dbReference type="Proteomes" id="UP000181899">
    <property type="component" value="Unassembled WGS sequence"/>
</dbReference>
<feature type="domain" description="FAD-dependent oxidoreductase 2 FAD-binding" evidence="12">
    <location>
        <begin position="10"/>
        <end position="394"/>
    </location>
</feature>
<reference evidence="14 15" key="1">
    <citation type="submission" date="2016-10" db="EMBL/GenBank/DDBJ databases">
        <authorList>
            <person name="de Groot N.N."/>
        </authorList>
    </citation>
    <scope>NUCLEOTIDE SEQUENCE [LARGE SCALE GENOMIC DNA]</scope>
    <source>
        <strain evidence="14 15">ML2</strain>
    </source>
</reference>
<keyword evidence="9" id="KW-0560">Oxidoreductase</keyword>
<evidence type="ECO:0000256" key="2">
    <source>
        <dbReference type="ARBA" id="ARBA00004950"/>
    </source>
</evidence>
<dbReference type="PANTHER" id="PTHR42716:SF2">
    <property type="entry name" value="L-ASPARTATE OXIDASE, CHLOROPLASTIC"/>
    <property type="match status" value="1"/>
</dbReference>
<dbReference type="PANTHER" id="PTHR42716">
    <property type="entry name" value="L-ASPARTATE OXIDASE"/>
    <property type="match status" value="1"/>
</dbReference>
<evidence type="ECO:0000313" key="14">
    <source>
        <dbReference type="EMBL" id="SFN78539.1"/>
    </source>
</evidence>
<keyword evidence="6" id="KW-0285">Flavoprotein</keyword>
<dbReference type="EMBL" id="FOVK01000005">
    <property type="protein sequence ID" value="SFN78539.1"/>
    <property type="molecule type" value="Genomic_DNA"/>
</dbReference>
<feature type="domain" description="Fumarate reductase/succinate dehydrogenase flavoprotein-like C-terminal" evidence="13">
    <location>
        <begin position="456"/>
        <end position="517"/>
    </location>
</feature>
<evidence type="ECO:0000256" key="7">
    <source>
        <dbReference type="ARBA" id="ARBA00022642"/>
    </source>
</evidence>
<dbReference type="InterPro" id="IPR005288">
    <property type="entry name" value="NadB"/>
</dbReference>
<dbReference type="GO" id="GO:0008734">
    <property type="term" value="F:L-aspartate oxidase activity"/>
    <property type="evidence" value="ECO:0007669"/>
    <property type="project" value="UniProtKB-EC"/>
</dbReference>
<dbReference type="AlphaFoldDB" id="A0A1I5BUS6"/>
<dbReference type="InterPro" id="IPR037099">
    <property type="entry name" value="Fum_R/Succ_DH_flav-like_C_sf"/>
</dbReference>
<dbReference type="Gene3D" id="3.90.700.10">
    <property type="entry name" value="Succinate dehydrogenase/fumarate reductase flavoprotein, catalytic domain"/>
    <property type="match status" value="1"/>
</dbReference>
<evidence type="ECO:0000259" key="13">
    <source>
        <dbReference type="Pfam" id="PF02910"/>
    </source>
</evidence>
<evidence type="ECO:0000259" key="12">
    <source>
        <dbReference type="Pfam" id="PF00890"/>
    </source>
</evidence>
<dbReference type="SUPFAM" id="SSF51905">
    <property type="entry name" value="FAD/NAD(P)-binding domain"/>
    <property type="match status" value="1"/>
</dbReference>
<name>A0A1I5BUS6_9CLOT</name>
<dbReference type="GO" id="GO:0009435">
    <property type="term" value="P:NAD+ biosynthetic process"/>
    <property type="evidence" value="ECO:0007669"/>
    <property type="project" value="InterPro"/>
</dbReference>
<dbReference type="SUPFAM" id="SSF46977">
    <property type="entry name" value="Succinate dehydrogenase/fumarate reductase flavoprotein C-terminal domain"/>
    <property type="match status" value="1"/>
</dbReference>
<dbReference type="PRINTS" id="PR00368">
    <property type="entry name" value="FADPNR"/>
</dbReference>
<keyword evidence="15" id="KW-1185">Reference proteome</keyword>
<protein>
    <recommendedName>
        <fullName evidence="5">L-aspartate oxidase</fullName>
        <ecNumber evidence="4">1.4.3.16</ecNumber>
    </recommendedName>
    <alternativeName>
        <fullName evidence="10">Quinolinate synthase B</fullName>
    </alternativeName>
</protein>
<dbReference type="InterPro" id="IPR015939">
    <property type="entry name" value="Fum_Rdtase/Succ_DH_flav-like_C"/>
</dbReference>
<dbReference type="Gene3D" id="3.50.50.60">
    <property type="entry name" value="FAD/NAD(P)-binding domain"/>
    <property type="match status" value="1"/>
</dbReference>
<dbReference type="OrthoDB" id="9806724at2"/>
<evidence type="ECO:0000256" key="6">
    <source>
        <dbReference type="ARBA" id="ARBA00022630"/>
    </source>
</evidence>
<dbReference type="Pfam" id="PF00890">
    <property type="entry name" value="FAD_binding_2"/>
    <property type="match status" value="1"/>
</dbReference>
<comment type="cofactor">
    <cofactor evidence="1">
        <name>FAD</name>
        <dbReference type="ChEBI" id="CHEBI:57692"/>
    </cofactor>
</comment>
<evidence type="ECO:0000256" key="1">
    <source>
        <dbReference type="ARBA" id="ARBA00001974"/>
    </source>
</evidence>
<dbReference type="PRINTS" id="PR00411">
    <property type="entry name" value="PNDRDTASEI"/>
</dbReference>